<feature type="chain" id="PRO_5041210977" evidence="3">
    <location>
        <begin position="21"/>
        <end position="801"/>
    </location>
</feature>
<dbReference type="EMBL" id="CP129968">
    <property type="protein sequence ID" value="WNB18491.1"/>
    <property type="molecule type" value="Genomic_DNA"/>
</dbReference>
<evidence type="ECO:0000256" key="2">
    <source>
        <dbReference type="PROSITE-ProRule" id="PRU01360"/>
    </source>
</evidence>
<dbReference type="Gene3D" id="2.170.130.10">
    <property type="entry name" value="TonB-dependent receptor, plug domain"/>
    <property type="match status" value="1"/>
</dbReference>
<dbReference type="PROSITE" id="PS52016">
    <property type="entry name" value="TONB_DEPENDENT_REC_3"/>
    <property type="match status" value="1"/>
</dbReference>
<name>A0AA51ZXE3_9BACT</name>
<evidence type="ECO:0000256" key="1">
    <source>
        <dbReference type="ARBA" id="ARBA00022729"/>
    </source>
</evidence>
<dbReference type="AlphaFoldDB" id="A0AA51ZXE3"/>
<evidence type="ECO:0000313" key="5">
    <source>
        <dbReference type="EMBL" id="WNB18491.1"/>
    </source>
</evidence>
<dbReference type="PANTHER" id="PTHR30069:SF53">
    <property type="entry name" value="COLICIN I RECEPTOR-RELATED"/>
    <property type="match status" value="1"/>
</dbReference>
<proteinExistence type="inferred from homology"/>
<gene>
    <name evidence="5" type="ORF">QYS47_30375</name>
</gene>
<feature type="domain" description="TonB-dependent receptor plug" evidence="4">
    <location>
        <begin position="612"/>
        <end position="695"/>
    </location>
</feature>
<dbReference type="RefSeq" id="WP_322348009.1">
    <property type="nucleotide sequence ID" value="NZ_CP129968.2"/>
</dbReference>
<dbReference type="PANTHER" id="PTHR30069">
    <property type="entry name" value="TONB-DEPENDENT OUTER MEMBRANE RECEPTOR"/>
    <property type="match status" value="1"/>
</dbReference>
<keyword evidence="5" id="KW-0675">Receptor</keyword>
<dbReference type="InterPro" id="IPR037066">
    <property type="entry name" value="Plug_dom_sf"/>
</dbReference>
<keyword evidence="2" id="KW-1134">Transmembrane beta strand</keyword>
<keyword evidence="2" id="KW-0998">Cell outer membrane</keyword>
<keyword evidence="2" id="KW-0812">Transmembrane</keyword>
<keyword evidence="1 3" id="KW-0732">Signal</keyword>
<comment type="similarity">
    <text evidence="2">Belongs to the TonB-dependent receptor family.</text>
</comment>
<dbReference type="SUPFAM" id="SSF56935">
    <property type="entry name" value="Porins"/>
    <property type="match status" value="1"/>
</dbReference>
<dbReference type="KEGG" id="marp:QYS47_30375"/>
<reference evidence="5" key="1">
    <citation type="submission" date="2023-08" db="EMBL/GenBank/DDBJ databases">
        <title>Comparative genomics and taxonomic characterization of three novel marine species of genus Marivirga.</title>
        <authorList>
            <person name="Muhammad N."/>
            <person name="Kim S.-G."/>
        </authorList>
    </citation>
    <scope>NUCLEOTIDE SEQUENCE</scope>
    <source>
        <strain evidence="5">BKB1-2</strain>
    </source>
</reference>
<dbReference type="GO" id="GO:0009279">
    <property type="term" value="C:cell outer membrane"/>
    <property type="evidence" value="ECO:0007669"/>
    <property type="project" value="UniProtKB-SubCell"/>
</dbReference>
<sequence>MKKSCIIILVTLLCIVTVQAQTVYREALGRYVIRESPEKVYLHCDKPQYAAGDDLWFKAYITDAINHLPTQVSNTLYVELINSESEIIDSLALFILNGAAQGSFKFSTDLNPGRYRIRAYTEWMRNQQPDFFYRFDFSLINPIKSDDLKKNSKVAYNEKGIEASFFPEGGDLIEGIATRVAFKITNSKFSNSELKGVVLNEKGRKITTFKSNALGYGNFFIDPDIEDRYLAVIEKDTFFLPTVKKEGAAVKVIHSKNSDLLHITVQAKNVDIEDGTLVIHRRGQILLSENSDHKSEMAVRLKKSSLGNGVIHITFFDKNRIPLSERLIFPSPNHSKPQIELTYDRKSYETRSKVDLNIFSREKDTVRSASITINPLSESSYDVYNKNIRNYLLLSSDLKGNIEFPDYYFTGSEKAYNALDLLMLTHGWSRFNWTSLLRDKENQIQFLPEKGLKLRGKVADYYNDKTINEFLLGVTIPSIGMINDTLFVNNETGSFQVTDLKLMDSTWIFFQVYKKKNEKVKKYKSAKVKLTYSPRPQIRDVFDVDYEIKEDYIEKVRKLNQISEAYFLDNKSVELNEVLVKANKLNEPDYNITTLYGEPSNRIVLDSMGIVGYQNVFDLLRFVPGVRVIGSFPFETVTIRGVVSLNRNATPTFFIDGVRVSQDFVRYLPIEEVLLIDVLKGPDAAIYGTRGALGVIAIYTKIGDLRYQNPEVKSTGLSSFIHPGYHKAKEFYSPNYDLDKEENTIPDYRTTLYWNPDITFENNIATESFFTSDQKGTYIVRIEGMLTNGQPFFEESYIEVK</sequence>
<dbReference type="Gene3D" id="2.60.40.1930">
    <property type="match status" value="1"/>
</dbReference>
<comment type="subcellular location">
    <subcellularLocation>
        <location evidence="2">Cell outer membrane</location>
        <topology evidence="2">Multi-pass membrane protein</topology>
    </subcellularLocation>
</comment>
<organism evidence="5">
    <name type="scientific">Marivirga arenosa</name>
    <dbReference type="NCBI Taxonomy" id="3059076"/>
    <lineage>
        <taxon>Bacteria</taxon>
        <taxon>Pseudomonadati</taxon>
        <taxon>Bacteroidota</taxon>
        <taxon>Cytophagia</taxon>
        <taxon>Cytophagales</taxon>
        <taxon>Marivirgaceae</taxon>
        <taxon>Marivirga</taxon>
    </lineage>
</organism>
<keyword evidence="2" id="KW-0472">Membrane</keyword>
<dbReference type="GO" id="GO:0015889">
    <property type="term" value="P:cobalamin transport"/>
    <property type="evidence" value="ECO:0007669"/>
    <property type="project" value="TreeGrafter"/>
</dbReference>
<feature type="signal peptide" evidence="3">
    <location>
        <begin position="1"/>
        <end position="20"/>
    </location>
</feature>
<dbReference type="Proteomes" id="UP001232019">
    <property type="component" value="Chromosome"/>
</dbReference>
<evidence type="ECO:0000256" key="3">
    <source>
        <dbReference type="SAM" id="SignalP"/>
    </source>
</evidence>
<dbReference type="InterPro" id="IPR039426">
    <property type="entry name" value="TonB-dep_rcpt-like"/>
</dbReference>
<dbReference type="Pfam" id="PF07715">
    <property type="entry name" value="Plug"/>
    <property type="match status" value="1"/>
</dbReference>
<keyword evidence="2" id="KW-0813">Transport</keyword>
<evidence type="ECO:0000259" key="4">
    <source>
        <dbReference type="Pfam" id="PF07715"/>
    </source>
</evidence>
<dbReference type="InterPro" id="IPR012910">
    <property type="entry name" value="Plug_dom"/>
</dbReference>
<protein>
    <submittedName>
        <fullName evidence="5">TonB-dependent receptor plug domain-containing protein</fullName>
    </submittedName>
</protein>
<accession>A0AA51ZXE3</accession>